<dbReference type="SUPFAM" id="SSF55424">
    <property type="entry name" value="FAD/NAD-linked reductases, dimerisation (C-terminal) domain"/>
    <property type="match status" value="1"/>
</dbReference>
<dbReference type="EMBL" id="CAJOBR010002252">
    <property type="protein sequence ID" value="CAF4668196.1"/>
    <property type="molecule type" value="Genomic_DNA"/>
</dbReference>
<gene>
    <name evidence="1" type="ORF">QYT958_LOCUS15894</name>
</gene>
<name>A0A821GDT3_9BILA</name>
<evidence type="ECO:0000313" key="2">
    <source>
        <dbReference type="Proteomes" id="UP000663848"/>
    </source>
</evidence>
<organism evidence="1 2">
    <name type="scientific">Rotaria socialis</name>
    <dbReference type="NCBI Taxonomy" id="392032"/>
    <lineage>
        <taxon>Eukaryota</taxon>
        <taxon>Metazoa</taxon>
        <taxon>Spiralia</taxon>
        <taxon>Gnathifera</taxon>
        <taxon>Rotifera</taxon>
        <taxon>Eurotatoria</taxon>
        <taxon>Bdelloidea</taxon>
        <taxon>Philodinida</taxon>
        <taxon>Philodinidae</taxon>
        <taxon>Rotaria</taxon>
    </lineage>
</organism>
<reference evidence="1" key="1">
    <citation type="submission" date="2021-02" db="EMBL/GenBank/DDBJ databases">
        <authorList>
            <person name="Nowell W R."/>
        </authorList>
    </citation>
    <scope>NUCLEOTIDE SEQUENCE</scope>
</reference>
<dbReference type="InterPro" id="IPR016156">
    <property type="entry name" value="FAD/NAD-linked_Rdtase_dimer_sf"/>
</dbReference>
<proteinExistence type="predicted"/>
<dbReference type="Gene3D" id="3.30.390.30">
    <property type="match status" value="1"/>
</dbReference>
<accession>A0A821GDT3</accession>
<evidence type="ECO:0000313" key="1">
    <source>
        <dbReference type="EMBL" id="CAF4668196.1"/>
    </source>
</evidence>
<feature type="non-terminal residue" evidence="1">
    <location>
        <position position="1"/>
    </location>
</feature>
<dbReference type="Proteomes" id="UP000663848">
    <property type="component" value="Unassembled WGS sequence"/>
</dbReference>
<protein>
    <submittedName>
        <fullName evidence="1">Uncharacterized protein</fullName>
    </submittedName>
</protein>
<comment type="caution">
    <text evidence="1">The sequence shown here is derived from an EMBL/GenBank/DDBJ whole genome shotgun (WGS) entry which is preliminary data.</text>
</comment>
<sequence>NTILNHYHGQTAATYDSLKSDLYTTPIFWSTQNNKTNIRYAGYTRDPENVIIHGDLDDEFKFVAYYIVDGFVRAVAQSKYEPLTSEVAEVFYYKKNIRKEDVENDIYGYRKYLDFKTKRPE</sequence>
<dbReference type="AlphaFoldDB" id="A0A821GDT3"/>